<evidence type="ECO:0000256" key="5">
    <source>
        <dbReference type="SAM" id="MobiDB-lite"/>
    </source>
</evidence>
<dbReference type="GO" id="GO:0005737">
    <property type="term" value="C:cytoplasm"/>
    <property type="evidence" value="ECO:0007669"/>
    <property type="project" value="TreeGrafter"/>
</dbReference>
<dbReference type="InterPro" id="IPR011989">
    <property type="entry name" value="ARM-like"/>
</dbReference>
<comment type="subcellular location">
    <subcellularLocation>
        <location evidence="1">Nucleus</location>
    </subcellularLocation>
</comment>
<name>A0A7S4QLR3_9STRA</name>
<dbReference type="InterPro" id="IPR051345">
    <property type="entry name" value="Importin_beta-like_NTR"/>
</dbReference>
<evidence type="ECO:0000256" key="3">
    <source>
        <dbReference type="ARBA" id="ARBA00022448"/>
    </source>
</evidence>
<proteinExistence type="inferred from homology"/>
<evidence type="ECO:0008006" key="7">
    <source>
        <dbReference type="Google" id="ProtNLM"/>
    </source>
</evidence>
<accession>A0A7S4QLR3</accession>
<evidence type="ECO:0000256" key="2">
    <source>
        <dbReference type="ARBA" id="ARBA00007991"/>
    </source>
</evidence>
<feature type="region of interest" description="Disordered" evidence="5">
    <location>
        <begin position="603"/>
        <end position="627"/>
    </location>
</feature>
<dbReference type="SUPFAM" id="SSF48371">
    <property type="entry name" value="ARM repeat"/>
    <property type="match status" value="1"/>
</dbReference>
<keyword evidence="4" id="KW-0539">Nucleus</keyword>
<comment type="similarity">
    <text evidence="2">Belongs to the importin beta family.</text>
</comment>
<dbReference type="AlphaFoldDB" id="A0A7S4QLR3"/>
<dbReference type="PANTHER" id="PTHR12363">
    <property type="entry name" value="TRANSPORTIN 3 AND IMPORTIN 13"/>
    <property type="match status" value="1"/>
</dbReference>
<evidence type="ECO:0000256" key="4">
    <source>
        <dbReference type="ARBA" id="ARBA00023242"/>
    </source>
</evidence>
<organism evidence="6">
    <name type="scientific">Ditylum brightwellii</name>
    <dbReference type="NCBI Taxonomy" id="49249"/>
    <lineage>
        <taxon>Eukaryota</taxon>
        <taxon>Sar</taxon>
        <taxon>Stramenopiles</taxon>
        <taxon>Ochrophyta</taxon>
        <taxon>Bacillariophyta</taxon>
        <taxon>Mediophyceae</taxon>
        <taxon>Lithodesmiophycidae</taxon>
        <taxon>Lithodesmiales</taxon>
        <taxon>Lithodesmiaceae</taxon>
        <taxon>Ditylum</taxon>
    </lineage>
</organism>
<sequence length="845" mass="90783">MPFAQIHNVRSLFHFLGDTAVCRCLARIAASITVATQTSLRSGSLQGSADGLIDLLFKAASHPSMHVCGIVIEVLPLLIGPESDLSIRLLPALQSKAIVPFSLVGLSQSGGSQEDCGVDFHEFENFREHILSEALVACYRSSRVYFLRSCASAIEEFCNADHTPHIPYQLEAALFCVGAVAMDASKRALLANASPAAQAAAAKASSFRRGENQSLDIAEDSKRHSEQLARCTESLAKNPSSVTSNPFALAQMCRFIGKYANWYSKAQTPALLDKAAELSLSSFNLAFSSFLDETSSSFIQEMSISPFAEAATALRNILSRCPAHFAKPQALSVLGSGWERLYSNEGSNERINIEDREAICSGICRVLAALPPDQWATSLSALARPTIECLEIVTKKADDSLAATKKATCSSDDFGTLMSVLTRMANEIRLLCTITRSFNLATMKQRDAMASGSKTSTDSVKDPENPLFGMFRRIWPCMSHIAQKFSSYEKITNVLGDFLTDAVSIKGNDGSAMSLLKELSDMSITIMGVAANGDEISAVVPMLGFVREAVDIYGHLADSDVADKASGVTSTTPTASEARQIVEQLLSLGFGALQFSINKANNAGREQGRGQEPTESGPEQQTRVQNRSPDALSGMFSLLTICVERCAILLIQLPSNPGNDREGEGLFTLSVETAASCIHEKEVDVARSSMIFLKTVIDLKGSLSQDTTGSESNVTRARLIIPVMDSAIQRVREDVFMCLITGACGVFPREVLDPAASVLFSLLRILSAEDAEALSAAALNQKQFLLGQEAQLVVLTVLGRCSKGTVAPSVLMDCFADLWQMHQGDDAGAIAGGDVIMDFARKYGA</sequence>
<reference evidence="6" key="1">
    <citation type="submission" date="2021-01" db="EMBL/GenBank/DDBJ databases">
        <authorList>
            <person name="Corre E."/>
            <person name="Pelletier E."/>
            <person name="Niang G."/>
            <person name="Scheremetjew M."/>
            <person name="Finn R."/>
            <person name="Kale V."/>
            <person name="Holt S."/>
            <person name="Cochrane G."/>
            <person name="Meng A."/>
            <person name="Brown T."/>
            <person name="Cohen L."/>
        </authorList>
    </citation>
    <scope>NUCLEOTIDE SEQUENCE</scope>
    <source>
        <strain evidence="6">GSO104</strain>
    </source>
</reference>
<dbReference type="GO" id="GO:0005634">
    <property type="term" value="C:nucleus"/>
    <property type="evidence" value="ECO:0007669"/>
    <property type="project" value="UniProtKB-SubCell"/>
</dbReference>
<gene>
    <name evidence="6" type="ORF">DBRI00130_LOCUS3762</name>
</gene>
<dbReference type="GO" id="GO:0006606">
    <property type="term" value="P:protein import into nucleus"/>
    <property type="evidence" value="ECO:0007669"/>
    <property type="project" value="TreeGrafter"/>
</dbReference>
<dbReference type="Gene3D" id="1.25.10.10">
    <property type="entry name" value="Leucine-rich Repeat Variant"/>
    <property type="match status" value="1"/>
</dbReference>
<dbReference type="EMBL" id="HBNS01004644">
    <property type="protein sequence ID" value="CAE4585577.1"/>
    <property type="molecule type" value="Transcribed_RNA"/>
</dbReference>
<protein>
    <recommendedName>
        <fullName evidence="7">Exportin(tRNA)</fullName>
    </recommendedName>
</protein>
<keyword evidence="3" id="KW-0813">Transport</keyword>
<evidence type="ECO:0000313" key="6">
    <source>
        <dbReference type="EMBL" id="CAE4585577.1"/>
    </source>
</evidence>
<dbReference type="InterPro" id="IPR016024">
    <property type="entry name" value="ARM-type_fold"/>
</dbReference>
<evidence type="ECO:0000256" key="1">
    <source>
        <dbReference type="ARBA" id="ARBA00004123"/>
    </source>
</evidence>
<dbReference type="PANTHER" id="PTHR12363:SF33">
    <property type="entry name" value="IMPORTIN-13"/>
    <property type="match status" value="1"/>
</dbReference>
<feature type="compositionally biased region" description="Polar residues" evidence="5">
    <location>
        <begin position="613"/>
        <end position="627"/>
    </location>
</feature>